<dbReference type="KEGG" id="fax:FUAX_16270"/>
<dbReference type="PANTHER" id="PTHR14289">
    <property type="entry name" value="F-BOX ONLY PROTEIN 3"/>
    <property type="match status" value="1"/>
</dbReference>
<dbReference type="EMBL" id="AP025314">
    <property type="protein sequence ID" value="BDD09195.1"/>
    <property type="molecule type" value="Genomic_DNA"/>
</dbReference>
<dbReference type="SUPFAM" id="SSF110069">
    <property type="entry name" value="ApaG-like"/>
    <property type="match status" value="1"/>
</dbReference>
<reference evidence="2 3" key="1">
    <citation type="submission" date="2021-12" db="EMBL/GenBank/DDBJ databases">
        <title>Genome sequencing of bacteria with rrn-lacking chromosome and rrn-plasmid.</title>
        <authorList>
            <person name="Anda M."/>
            <person name="Iwasaki W."/>
        </authorList>
    </citation>
    <scope>NUCLEOTIDE SEQUENCE [LARGE SCALE GENOMIC DNA]</scope>
    <source>
        <strain evidence="2 3">DSM 100852</strain>
    </source>
</reference>
<dbReference type="PANTHER" id="PTHR14289:SF16">
    <property type="entry name" value="POLYMERASE DELTA-INTERACTING PROTEIN 2"/>
    <property type="match status" value="1"/>
</dbReference>
<dbReference type="Pfam" id="PF04379">
    <property type="entry name" value="DUF525"/>
    <property type="match status" value="1"/>
</dbReference>
<dbReference type="InterPro" id="IPR007474">
    <property type="entry name" value="ApaG_domain"/>
</dbReference>
<dbReference type="PROSITE" id="PS51087">
    <property type="entry name" value="APAG"/>
    <property type="match status" value="1"/>
</dbReference>
<feature type="domain" description="ApaG" evidence="1">
    <location>
        <begin position="3"/>
        <end position="128"/>
    </location>
</feature>
<dbReference type="GO" id="GO:0070987">
    <property type="term" value="P:error-free translesion synthesis"/>
    <property type="evidence" value="ECO:0007669"/>
    <property type="project" value="TreeGrafter"/>
</dbReference>
<dbReference type="AlphaFoldDB" id="A0AAU9DA70"/>
<evidence type="ECO:0000313" key="3">
    <source>
        <dbReference type="Proteomes" id="UP001348817"/>
    </source>
</evidence>
<name>A0AAU9DA70_9BACT</name>
<evidence type="ECO:0000313" key="2">
    <source>
        <dbReference type="EMBL" id="BDD09195.1"/>
    </source>
</evidence>
<dbReference type="RefSeq" id="WP_338394410.1">
    <property type="nucleotide sequence ID" value="NZ_AP025314.1"/>
</dbReference>
<gene>
    <name evidence="2" type="primary">apaG</name>
    <name evidence="2" type="ORF">FUAX_16270</name>
</gene>
<protein>
    <submittedName>
        <fullName evidence="2">Protein ApaG</fullName>
    </submittedName>
</protein>
<accession>A0AAU9DA70</accession>
<dbReference type="Gene3D" id="2.60.40.1470">
    <property type="entry name" value="ApaG domain"/>
    <property type="match status" value="1"/>
</dbReference>
<dbReference type="InterPro" id="IPR036767">
    <property type="entry name" value="ApaG_sf"/>
</dbReference>
<dbReference type="Proteomes" id="UP001348817">
    <property type="component" value="Chromosome"/>
</dbReference>
<keyword evidence="3" id="KW-1185">Reference proteome</keyword>
<dbReference type="NCBIfam" id="NF003967">
    <property type="entry name" value="PRK05461.1"/>
    <property type="match status" value="1"/>
</dbReference>
<proteinExistence type="predicted"/>
<organism evidence="2 3">
    <name type="scientific">Fulvitalea axinellae</name>
    <dbReference type="NCBI Taxonomy" id="1182444"/>
    <lineage>
        <taxon>Bacteria</taxon>
        <taxon>Pseudomonadati</taxon>
        <taxon>Bacteroidota</taxon>
        <taxon>Cytophagia</taxon>
        <taxon>Cytophagales</taxon>
        <taxon>Persicobacteraceae</taxon>
        <taxon>Fulvitalea</taxon>
    </lineage>
</organism>
<evidence type="ECO:0000259" key="1">
    <source>
        <dbReference type="PROSITE" id="PS51087"/>
    </source>
</evidence>
<sequence>MFTKITEGVKVSVDTEFQASYSDPAQSHFVFTYKVRIENLSSYTVQLLTRNWNIQDSFAPKRNISGEGVVGVKPIIEPGDSHEYVSGCNLLSELGKMCGSYTFERILNGEKFFVSIPEFVLCVPYRLN</sequence>